<gene>
    <name evidence="3" type="ORF">URODEC1_LOCUS11701</name>
</gene>
<feature type="domain" description="Disease resistance R13L4/SHOC-2-like LRR" evidence="2">
    <location>
        <begin position="15"/>
        <end position="110"/>
    </location>
</feature>
<evidence type="ECO:0000313" key="3">
    <source>
        <dbReference type="EMBL" id="CAL4905526.1"/>
    </source>
</evidence>
<dbReference type="PANTHER" id="PTHR36766">
    <property type="entry name" value="PLANT BROAD-SPECTRUM MILDEW RESISTANCE PROTEIN RPW8"/>
    <property type="match status" value="1"/>
</dbReference>
<reference evidence="4" key="1">
    <citation type="submission" date="2024-06" db="EMBL/GenBank/DDBJ databases">
        <authorList>
            <person name="Ryan C."/>
        </authorList>
    </citation>
    <scope>NUCLEOTIDE SEQUENCE [LARGE SCALE GENOMIC DNA]</scope>
</reference>
<reference evidence="3 4" key="2">
    <citation type="submission" date="2024-10" db="EMBL/GenBank/DDBJ databases">
        <authorList>
            <person name="Ryan C."/>
        </authorList>
    </citation>
    <scope>NUCLEOTIDE SEQUENCE [LARGE SCALE GENOMIC DNA]</scope>
</reference>
<dbReference type="Pfam" id="PF23598">
    <property type="entry name" value="LRR_14"/>
    <property type="match status" value="1"/>
</dbReference>
<dbReference type="Proteomes" id="UP001497457">
    <property type="component" value="Chromosome 12b"/>
</dbReference>
<dbReference type="InterPro" id="IPR055414">
    <property type="entry name" value="LRR_R13L4/SHOC2-like"/>
</dbReference>
<evidence type="ECO:0000256" key="1">
    <source>
        <dbReference type="ARBA" id="ARBA00022737"/>
    </source>
</evidence>
<dbReference type="Gene3D" id="3.80.10.10">
    <property type="entry name" value="Ribonuclease Inhibitor"/>
    <property type="match status" value="1"/>
</dbReference>
<dbReference type="SUPFAM" id="SSF52058">
    <property type="entry name" value="L domain-like"/>
    <property type="match status" value="1"/>
</dbReference>
<protein>
    <recommendedName>
        <fullName evidence="2">Disease resistance R13L4/SHOC-2-like LRR domain-containing protein</fullName>
    </recommendedName>
</protein>
<evidence type="ECO:0000313" key="4">
    <source>
        <dbReference type="Proteomes" id="UP001497457"/>
    </source>
</evidence>
<dbReference type="AlphaFoldDB" id="A0ABC8WBB5"/>
<organism evidence="3 4">
    <name type="scientific">Urochloa decumbens</name>
    <dbReference type="NCBI Taxonomy" id="240449"/>
    <lineage>
        <taxon>Eukaryota</taxon>
        <taxon>Viridiplantae</taxon>
        <taxon>Streptophyta</taxon>
        <taxon>Embryophyta</taxon>
        <taxon>Tracheophyta</taxon>
        <taxon>Spermatophyta</taxon>
        <taxon>Magnoliopsida</taxon>
        <taxon>Liliopsida</taxon>
        <taxon>Poales</taxon>
        <taxon>Poaceae</taxon>
        <taxon>PACMAD clade</taxon>
        <taxon>Panicoideae</taxon>
        <taxon>Panicodae</taxon>
        <taxon>Paniceae</taxon>
        <taxon>Melinidinae</taxon>
        <taxon>Urochloa</taxon>
    </lineage>
</organism>
<name>A0ABC8WBB5_9POAL</name>
<keyword evidence="4" id="KW-1185">Reference proteome</keyword>
<accession>A0ABC8WBB5</accession>
<sequence>MNLAARMGARKLLVDKCDALQKLPEQLGELCSLGNLQLLDLPSLTHLPESMQRLTSLRFLNLIECHVLTQLPESLGELSTLRTLWIQSCRGFKSLPSFIGRLTALEELLIRDNAELVGRCREGVGEDWHLVSHIPYLELLDGAD</sequence>
<keyword evidence="1" id="KW-0677">Repeat</keyword>
<dbReference type="InterPro" id="IPR032675">
    <property type="entry name" value="LRR_dom_sf"/>
</dbReference>
<evidence type="ECO:0000259" key="2">
    <source>
        <dbReference type="Pfam" id="PF23598"/>
    </source>
</evidence>
<proteinExistence type="predicted"/>
<dbReference type="PANTHER" id="PTHR36766:SF70">
    <property type="entry name" value="DISEASE RESISTANCE PROTEIN RGA4"/>
    <property type="match status" value="1"/>
</dbReference>
<dbReference type="EMBL" id="OZ075122">
    <property type="protein sequence ID" value="CAL4905526.1"/>
    <property type="molecule type" value="Genomic_DNA"/>
</dbReference>